<accession>A0A238FDJ8</accession>
<proteinExistence type="predicted"/>
<dbReference type="AlphaFoldDB" id="A0A238FDJ8"/>
<reference evidence="2" key="1">
    <citation type="submission" date="2016-09" db="EMBL/GenBank/DDBJ databases">
        <authorList>
            <person name="Jeantristanb JTB J.-T."/>
            <person name="Ricardo R."/>
        </authorList>
    </citation>
    <scope>NUCLEOTIDE SEQUENCE [LARGE SCALE GENOMIC DNA]</scope>
</reference>
<sequence length="83" mass="9594">MVVDQFHPSQDHNDYSCLSRFHLSRKKNNHRDWALEVERVLRCARAWDLITLGVDGMVDRFLIDDNFKESPSSTADTSIDPCA</sequence>
<gene>
    <name evidence="1" type="ORF">BQ2448_2186</name>
</gene>
<organism evidence="1 2">
    <name type="scientific">Microbotryum intermedium</name>
    <dbReference type="NCBI Taxonomy" id="269621"/>
    <lineage>
        <taxon>Eukaryota</taxon>
        <taxon>Fungi</taxon>
        <taxon>Dikarya</taxon>
        <taxon>Basidiomycota</taxon>
        <taxon>Pucciniomycotina</taxon>
        <taxon>Microbotryomycetes</taxon>
        <taxon>Microbotryales</taxon>
        <taxon>Microbotryaceae</taxon>
        <taxon>Microbotryum</taxon>
    </lineage>
</organism>
<dbReference type="EMBL" id="FMSP01000004">
    <property type="protein sequence ID" value="SCV69166.1"/>
    <property type="molecule type" value="Genomic_DNA"/>
</dbReference>
<dbReference type="Proteomes" id="UP000198372">
    <property type="component" value="Unassembled WGS sequence"/>
</dbReference>
<name>A0A238FDJ8_9BASI</name>
<evidence type="ECO:0000313" key="1">
    <source>
        <dbReference type="EMBL" id="SCV69166.1"/>
    </source>
</evidence>
<keyword evidence="2" id="KW-1185">Reference proteome</keyword>
<protein>
    <submittedName>
        <fullName evidence="1">BQ2448_2186 protein</fullName>
    </submittedName>
</protein>
<evidence type="ECO:0000313" key="2">
    <source>
        <dbReference type="Proteomes" id="UP000198372"/>
    </source>
</evidence>